<feature type="domain" description="Protein inscuteable homologue C-terminal" evidence="2">
    <location>
        <begin position="958"/>
        <end position="1153"/>
    </location>
</feature>
<dbReference type="Pfam" id="PF19427">
    <property type="entry name" value="Insc_C"/>
    <property type="match status" value="1"/>
</dbReference>
<dbReference type="EMBL" id="JBICCN010000051">
    <property type="protein sequence ID" value="KAL3098164.1"/>
    <property type="molecule type" value="Genomic_DNA"/>
</dbReference>
<accession>A0ABD2K5V2</accession>
<feature type="compositionally biased region" description="Polar residues" evidence="1">
    <location>
        <begin position="183"/>
        <end position="193"/>
    </location>
</feature>
<dbReference type="InterPro" id="IPR016024">
    <property type="entry name" value="ARM-type_fold"/>
</dbReference>
<feature type="compositionally biased region" description="Basic and acidic residues" evidence="1">
    <location>
        <begin position="37"/>
        <end position="85"/>
    </location>
</feature>
<feature type="region of interest" description="Disordered" evidence="1">
    <location>
        <begin position="387"/>
        <end position="432"/>
    </location>
</feature>
<sequence>MANIVPHDGVDEEYLRENSRPNYTAVMTIGPNETNEEDKMTTNGVDKKTTDETEKDKMAKNDLDKGTTDVSDKKTTDDLDEDKMATTKNGRNGTSTIFVGTMKDNEQSSSSSSSSDSSSSSSNCQKMDAHPAMDEKEEEEDEDELPSPASSNGRRDDDNGIFYPSKTMKKNNETSPPTSSSSLVTDQKNISIPSSASSSSALALVDDDEQKMAAQLVVPAVLVKAASSSSSSSSSSPSAEEFDGERKSKNHFLLQMPSGNGEEKQQQQQKTSAAAATSSGKAMMKKMKQHAAKALATINRQSDESLLDPKVGQWLQGLKWRAELETMSVLYAKSVPPPTTAPAAAPNMPKQGATAAVQRVALRERPISMSKSDVSDRHSLLAFAKSHHSAIANPPSAAGCTSPPRMRRKLQQDKSKHSDQLRSHHRSTVCLSSSGVSPSLVMNRQSIVIVPASAGEDGGTDGDEMNPFNKSGATDCGTNGCGTLTKFAQSLPNDASLGERLMAQRRPTTTTDGWRLSTTAPAHKPDRRVPSLTTMDYAELPLCDPTAAASSSSVYQPRIKYRRNRKGGGGSSASVYACGSTDGGGGFTMPTTQRHKSPFRHNITDSPPLRSGGALAVRPIAFRHSIRVNELDESNELMNMENRTFSMPPSMSMSLFCTSSSTNKFNCGGAEDESPYEEGTGSLDSGQCSGSSPPFFNNCTSANASALVPSSSSYAAHQPALLLQRQHHNYHYHNNNWFNTHPHHQRRCSTSSEAGTTASSSVEMPAATKFGSNIVEQRHSNSSTTKMPSYARTANCIAQVLRLSSIIFANLGTVSSECRRFNGTKKLLSNTKAYIRLLSECPCAAQMPQSEMELVRRAMQDAEGELLKYDNVQPNDYLAVCVRRMLEQTLLVFIRLISHYLAECTNHDQLLLIALEQFVHLLLFGDELCLEAIRHKAMDNLLALALVPLTGSDTLKLLLRTMSVLCGTAKGCIQLLSIGGLDLVLRVLRDSTHADCSIEAAGCLAQLCSPSHCFLRLSPHSLHALVPRLLKLVDHASAPEALLLCLAALANLCAQCAAPATELLYTHNAVLRLVKAAGREHSVGNLFVQEELVTIFTRMANRGFERALVAQGAIPVLCRLLQLEAVFECQSQRQSDFQRRVSYKAAVCLGILASTGSGLKALYEQEVHKVLSKILRSASGTVPSSTNHGIMPAANAPPIQLICSSISQRLQHTYQLETAV</sequence>
<feature type="compositionally biased region" description="Basic and acidic residues" evidence="1">
    <location>
        <begin position="410"/>
        <end position="422"/>
    </location>
</feature>
<feature type="compositionally biased region" description="Acidic residues" evidence="1">
    <location>
        <begin position="135"/>
        <end position="145"/>
    </location>
</feature>
<feature type="compositionally biased region" description="Low complexity" evidence="1">
    <location>
        <begin position="108"/>
        <end position="122"/>
    </location>
</feature>
<evidence type="ECO:0000259" key="2">
    <source>
        <dbReference type="Pfam" id="PF19427"/>
    </source>
</evidence>
<dbReference type="Proteomes" id="UP001620645">
    <property type="component" value="Unassembled WGS sequence"/>
</dbReference>
<feature type="region of interest" description="Disordered" evidence="1">
    <location>
        <begin position="224"/>
        <end position="283"/>
    </location>
</feature>
<comment type="caution">
    <text evidence="3">The sequence shown here is derived from an EMBL/GenBank/DDBJ whole genome shotgun (WGS) entry which is preliminary data.</text>
</comment>
<dbReference type="InterPro" id="IPR039921">
    <property type="entry name" value="Inscuteable"/>
</dbReference>
<keyword evidence="4" id="KW-1185">Reference proteome</keyword>
<name>A0ABD2K5V2_HETSC</name>
<dbReference type="AlphaFoldDB" id="A0ABD2K5V2"/>
<feature type="compositionally biased region" description="Low complexity" evidence="1">
    <location>
        <begin position="227"/>
        <end position="238"/>
    </location>
</feature>
<evidence type="ECO:0000313" key="3">
    <source>
        <dbReference type="EMBL" id="KAL3098164.1"/>
    </source>
</evidence>
<evidence type="ECO:0000313" key="4">
    <source>
        <dbReference type="Proteomes" id="UP001620645"/>
    </source>
</evidence>
<gene>
    <name evidence="3" type="ORF">niasHS_002000</name>
</gene>
<feature type="region of interest" description="Disordered" evidence="1">
    <location>
        <begin position="1"/>
        <end position="201"/>
    </location>
</feature>
<feature type="region of interest" description="Disordered" evidence="1">
    <location>
        <begin position="592"/>
        <end position="611"/>
    </location>
</feature>
<dbReference type="InterPro" id="IPR011989">
    <property type="entry name" value="ARM-like"/>
</dbReference>
<dbReference type="PANTHER" id="PTHR21386:SF0">
    <property type="entry name" value="PROTEIN INSCUTEABLE HOMOLOG"/>
    <property type="match status" value="1"/>
</dbReference>
<feature type="region of interest" description="Disordered" evidence="1">
    <location>
        <begin position="506"/>
        <end position="529"/>
    </location>
</feature>
<dbReference type="PANTHER" id="PTHR21386">
    <property type="entry name" value="INSCUTEABLE"/>
    <property type="match status" value="1"/>
</dbReference>
<dbReference type="Gene3D" id="1.25.10.10">
    <property type="entry name" value="Leucine-rich Repeat Variant"/>
    <property type="match status" value="1"/>
</dbReference>
<feature type="compositionally biased region" description="Polar residues" evidence="1">
    <location>
        <begin position="506"/>
        <end position="520"/>
    </location>
</feature>
<protein>
    <recommendedName>
        <fullName evidence="2">Protein inscuteable homologue C-terminal domain-containing protein</fullName>
    </recommendedName>
</protein>
<reference evidence="3 4" key="1">
    <citation type="submission" date="2024-10" db="EMBL/GenBank/DDBJ databases">
        <authorList>
            <person name="Kim D."/>
        </authorList>
    </citation>
    <scope>NUCLEOTIDE SEQUENCE [LARGE SCALE GENOMIC DNA]</scope>
    <source>
        <strain evidence="3">Taebaek</strain>
    </source>
</reference>
<feature type="compositionally biased region" description="Low complexity" evidence="1">
    <location>
        <begin position="266"/>
        <end position="282"/>
    </location>
</feature>
<proteinExistence type="predicted"/>
<dbReference type="InterPro" id="IPR045789">
    <property type="entry name" value="Insc_C"/>
</dbReference>
<evidence type="ECO:0000256" key="1">
    <source>
        <dbReference type="SAM" id="MobiDB-lite"/>
    </source>
</evidence>
<feature type="compositionally biased region" description="Polar residues" evidence="1">
    <location>
        <begin position="86"/>
        <end position="98"/>
    </location>
</feature>
<organism evidence="3 4">
    <name type="scientific">Heterodera schachtii</name>
    <name type="common">Sugarbeet cyst nematode worm</name>
    <name type="synonym">Tylenchus schachtii</name>
    <dbReference type="NCBI Taxonomy" id="97005"/>
    <lineage>
        <taxon>Eukaryota</taxon>
        <taxon>Metazoa</taxon>
        <taxon>Ecdysozoa</taxon>
        <taxon>Nematoda</taxon>
        <taxon>Chromadorea</taxon>
        <taxon>Rhabditida</taxon>
        <taxon>Tylenchina</taxon>
        <taxon>Tylenchomorpha</taxon>
        <taxon>Tylenchoidea</taxon>
        <taxon>Heteroderidae</taxon>
        <taxon>Heteroderinae</taxon>
        <taxon>Heterodera</taxon>
    </lineage>
</organism>
<feature type="region of interest" description="Disordered" evidence="1">
    <location>
        <begin position="668"/>
        <end position="687"/>
    </location>
</feature>
<dbReference type="SUPFAM" id="SSF48371">
    <property type="entry name" value="ARM repeat"/>
    <property type="match status" value="1"/>
</dbReference>